<dbReference type="SUPFAM" id="SSF52540">
    <property type="entry name" value="P-loop containing nucleoside triphosphate hydrolases"/>
    <property type="match status" value="1"/>
</dbReference>
<dbReference type="AlphaFoldDB" id="A0A7X3MLF6"/>
<dbReference type="GO" id="GO:0016301">
    <property type="term" value="F:kinase activity"/>
    <property type="evidence" value="ECO:0007669"/>
    <property type="project" value="UniProtKB-KW"/>
</dbReference>
<proteinExistence type="predicted"/>
<dbReference type="EMBL" id="WUQX01000001">
    <property type="protein sequence ID" value="MXP78440.1"/>
    <property type="molecule type" value="Genomic_DNA"/>
</dbReference>
<sequence>MRKRVLSMKIVTISREFGSGGRELGKRLADALGVPCYDHEIIEMVAEKHGFDKNYVSHISEKDIRVFYPSTVGNRFMNPPTLQQPVKIVAAQHEIIRQGDCVIVGRCADVLCQDMRPLNMFVYADRLSKLRRCEDRADENEQISEKEIYRRMKQIDKERAAYRKLFTDEKWGRKEFYHLCINTSGKEIKALIPAVAAYVNAWFGMC</sequence>
<dbReference type="Proteomes" id="UP000460412">
    <property type="component" value="Unassembled WGS sequence"/>
</dbReference>
<keyword evidence="1" id="KW-0808">Transferase</keyword>
<name>A0A7X3MLF6_9FIRM</name>
<reference evidence="1 2" key="1">
    <citation type="submission" date="2019-12" db="EMBL/GenBank/DDBJ databases">
        <title>Sporaefaciens musculi gen. nov., sp. nov., a novel bacterium isolated from the caecum of an obese mouse.</title>
        <authorList>
            <person name="Rasmussen T.S."/>
            <person name="Streidl T."/>
            <person name="Hitch T.C.A."/>
            <person name="Wortmann E."/>
            <person name="Deptula P."/>
            <person name="Hansen M."/>
            <person name="Nielsen D.S."/>
            <person name="Clavel T."/>
            <person name="Vogensen F.K."/>
        </authorList>
    </citation>
    <scope>NUCLEOTIDE SEQUENCE [LARGE SCALE GENOMIC DNA]</scope>
    <source>
        <strain evidence="1 2">WCA-9-b2</strain>
    </source>
</reference>
<protein>
    <submittedName>
        <fullName evidence="1">Cytidylate kinase-like family protein</fullName>
    </submittedName>
</protein>
<dbReference type="Pfam" id="PF13189">
    <property type="entry name" value="Cytidylate_kin2"/>
    <property type="match status" value="1"/>
</dbReference>
<dbReference type="InterPro" id="IPR027417">
    <property type="entry name" value="P-loop_NTPase"/>
</dbReference>
<gene>
    <name evidence="1" type="ORF">GN277_24765</name>
</gene>
<accession>A0A7X3MLF6</accession>
<organism evidence="1 2">
    <name type="scientific">Sporofaciens musculi</name>
    <dbReference type="NCBI Taxonomy" id="2681861"/>
    <lineage>
        <taxon>Bacteria</taxon>
        <taxon>Bacillati</taxon>
        <taxon>Bacillota</taxon>
        <taxon>Clostridia</taxon>
        <taxon>Lachnospirales</taxon>
        <taxon>Lachnospiraceae</taxon>
        <taxon>Sporofaciens</taxon>
    </lineage>
</organism>
<keyword evidence="1" id="KW-0418">Kinase</keyword>
<evidence type="ECO:0000313" key="1">
    <source>
        <dbReference type="EMBL" id="MXP78440.1"/>
    </source>
</evidence>
<dbReference type="Gene3D" id="3.40.50.300">
    <property type="entry name" value="P-loop containing nucleotide triphosphate hydrolases"/>
    <property type="match status" value="1"/>
</dbReference>
<evidence type="ECO:0000313" key="2">
    <source>
        <dbReference type="Proteomes" id="UP000460412"/>
    </source>
</evidence>
<keyword evidence="2" id="KW-1185">Reference proteome</keyword>
<comment type="caution">
    <text evidence="1">The sequence shown here is derived from an EMBL/GenBank/DDBJ whole genome shotgun (WGS) entry which is preliminary data.</text>
</comment>